<keyword evidence="1" id="KW-1133">Transmembrane helix</keyword>
<keyword evidence="1" id="KW-0812">Transmembrane</keyword>
<proteinExistence type="predicted"/>
<feature type="transmembrane region" description="Helical" evidence="1">
    <location>
        <begin position="333"/>
        <end position="354"/>
    </location>
</feature>
<feature type="domain" description="Protein kinase" evidence="2">
    <location>
        <begin position="418"/>
        <end position="614"/>
    </location>
</feature>
<dbReference type="Proteomes" id="UP001209570">
    <property type="component" value="Unassembled WGS sequence"/>
</dbReference>
<evidence type="ECO:0000313" key="4">
    <source>
        <dbReference type="Proteomes" id="UP001209570"/>
    </source>
</evidence>
<dbReference type="EMBL" id="JAKCXM010001375">
    <property type="protein sequence ID" value="KAJ0391024.1"/>
    <property type="molecule type" value="Genomic_DNA"/>
</dbReference>
<dbReference type="SUPFAM" id="SSF52058">
    <property type="entry name" value="L domain-like"/>
    <property type="match status" value="1"/>
</dbReference>
<evidence type="ECO:0000256" key="1">
    <source>
        <dbReference type="SAM" id="Phobius"/>
    </source>
</evidence>
<dbReference type="GO" id="GO:0004674">
    <property type="term" value="F:protein serine/threonine kinase activity"/>
    <property type="evidence" value="ECO:0007669"/>
    <property type="project" value="TreeGrafter"/>
</dbReference>
<name>A0AAD5L685_PYTIN</name>
<dbReference type="SUPFAM" id="SSF56112">
    <property type="entry name" value="Protein kinase-like (PK-like)"/>
    <property type="match status" value="1"/>
</dbReference>
<dbReference type="InterPro" id="IPR051681">
    <property type="entry name" value="Ser/Thr_Kinases-Pseudokinases"/>
</dbReference>
<dbReference type="InterPro" id="IPR001245">
    <property type="entry name" value="Ser-Thr/Tyr_kinase_cat_dom"/>
</dbReference>
<keyword evidence="1" id="KW-0472">Membrane</keyword>
<organism evidence="3 4">
    <name type="scientific">Pythium insidiosum</name>
    <name type="common">Pythiosis disease agent</name>
    <dbReference type="NCBI Taxonomy" id="114742"/>
    <lineage>
        <taxon>Eukaryota</taxon>
        <taxon>Sar</taxon>
        <taxon>Stramenopiles</taxon>
        <taxon>Oomycota</taxon>
        <taxon>Peronosporomycetes</taxon>
        <taxon>Pythiales</taxon>
        <taxon>Pythiaceae</taxon>
        <taxon>Pythium</taxon>
    </lineage>
</organism>
<gene>
    <name evidence="3" type="ORF">P43SY_010650</name>
</gene>
<dbReference type="Pfam" id="PF07714">
    <property type="entry name" value="PK_Tyr_Ser-Thr"/>
    <property type="match status" value="1"/>
</dbReference>
<evidence type="ECO:0000313" key="3">
    <source>
        <dbReference type="EMBL" id="KAJ0391024.1"/>
    </source>
</evidence>
<dbReference type="PANTHER" id="PTHR44329">
    <property type="entry name" value="SERINE/THREONINE-PROTEIN KINASE TNNI3K-RELATED"/>
    <property type="match status" value="1"/>
</dbReference>
<dbReference type="PROSITE" id="PS50011">
    <property type="entry name" value="PROTEIN_KINASE_DOM"/>
    <property type="match status" value="1"/>
</dbReference>
<sequence length="614" mass="65594">MQQNVLTSQGCPSACGGAACVLFSPALSDSLPCVPTGAAGPCASAAVSLGAAGATCDVTFQCLDQVAKNGRWILFAEDNNQREKYVTTPVTAVQRLAYDKALTSVQFTGGVGSTAKTQVKNVAFDDSFFATPPSVETMFVTDVNLRAYLESAKVPKTWKQLALNNVNLDSVPPQLAELNLIYLSLTKNYISSFPDESSPIFKAFSGLTKLYLQDNSLTSFDAKLPAVTDLNLSSNPLSKIPDAIFSMKTLTTLSMRQCNLTNVQLSEQQFTFLDQLRSFDADLTLTSCPSGFAPRVFQRGVGKVCVPGSAASDQGNGSSGSGGSSSSSSSSGLVIGLCVGGGVLLVCAVAFLVYRRRKRAEFVPSNTTGKGGNDSTLYDTGELTEGLVGGAHGGDTYGSSSIWSDPDLLAVRIEYRDVEPIKLLSRGGFGEVWLGLYMNENVAIKRLLSDKKSMSDALAFASEIKTMARLDHPKIVRFIGVAWTNALTIQAVTEFMDCGDLRSLLDSSRASSLTWANLKCQIAIDVADALVYLHTLSPKLIHRDLKSRNVLIDAHSGAKLSDFGISRNRSMEETMTAGVGTARWIAPEVILGGHYTEFADIYSFGVVLSELDTT</sequence>
<dbReference type="PANTHER" id="PTHR44329:SF214">
    <property type="entry name" value="PROTEIN KINASE DOMAIN-CONTAINING PROTEIN"/>
    <property type="match status" value="1"/>
</dbReference>
<dbReference type="Gene3D" id="1.10.510.10">
    <property type="entry name" value="Transferase(Phosphotransferase) domain 1"/>
    <property type="match status" value="1"/>
</dbReference>
<accession>A0AAD5L685</accession>
<protein>
    <recommendedName>
        <fullName evidence="2">Protein kinase domain-containing protein</fullName>
    </recommendedName>
</protein>
<dbReference type="PRINTS" id="PR00109">
    <property type="entry name" value="TYRKINASE"/>
</dbReference>
<reference evidence="3" key="1">
    <citation type="submission" date="2021-12" db="EMBL/GenBank/DDBJ databases">
        <title>Prjna785345.</title>
        <authorList>
            <person name="Rujirawat T."/>
            <person name="Krajaejun T."/>
        </authorList>
    </citation>
    <scope>NUCLEOTIDE SEQUENCE</scope>
    <source>
        <strain evidence="3">Pi057C3</strain>
    </source>
</reference>
<dbReference type="InterPro" id="IPR008271">
    <property type="entry name" value="Ser/Thr_kinase_AS"/>
</dbReference>
<dbReference type="GO" id="GO:0005524">
    <property type="term" value="F:ATP binding"/>
    <property type="evidence" value="ECO:0007669"/>
    <property type="project" value="InterPro"/>
</dbReference>
<comment type="caution">
    <text evidence="3">The sequence shown here is derived from an EMBL/GenBank/DDBJ whole genome shotgun (WGS) entry which is preliminary data.</text>
</comment>
<keyword evidence="4" id="KW-1185">Reference proteome</keyword>
<dbReference type="Gene3D" id="3.80.10.10">
    <property type="entry name" value="Ribonuclease Inhibitor"/>
    <property type="match status" value="1"/>
</dbReference>
<dbReference type="PROSITE" id="PS00108">
    <property type="entry name" value="PROTEIN_KINASE_ST"/>
    <property type="match status" value="1"/>
</dbReference>
<dbReference type="InterPro" id="IPR011009">
    <property type="entry name" value="Kinase-like_dom_sf"/>
</dbReference>
<dbReference type="InterPro" id="IPR032675">
    <property type="entry name" value="LRR_dom_sf"/>
</dbReference>
<dbReference type="AlphaFoldDB" id="A0AAD5L685"/>
<dbReference type="InterPro" id="IPR000719">
    <property type="entry name" value="Prot_kinase_dom"/>
</dbReference>
<evidence type="ECO:0000259" key="2">
    <source>
        <dbReference type="PROSITE" id="PS50011"/>
    </source>
</evidence>
<dbReference type="SMART" id="SM00220">
    <property type="entry name" value="S_TKc"/>
    <property type="match status" value="1"/>
</dbReference>